<reference evidence="1 2" key="1">
    <citation type="submission" date="2023-12" db="EMBL/GenBank/DDBJ databases">
        <title>Genome comparison identifies genes involved in endophytic behavior of Lysinibacillus irui and provides insights into its role as a plant-growth promoting bacterium.</title>
        <authorList>
            <person name="Hilario S."/>
            <person name="Matos I."/>
            <person name="Goncalves M.F.M."/>
            <person name="Pardo C.A."/>
            <person name="Santos M.J."/>
        </authorList>
    </citation>
    <scope>NUCLEOTIDE SEQUENCE [LARGE SCALE GENOMIC DNA]</scope>
    <source>
        <strain evidence="1 2">B3</strain>
    </source>
</reference>
<evidence type="ECO:0000313" key="2">
    <source>
        <dbReference type="Proteomes" id="UP001289615"/>
    </source>
</evidence>
<comment type="caution">
    <text evidence="1">The sequence shown here is derived from an EMBL/GenBank/DDBJ whole genome shotgun (WGS) entry which is preliminary data.</text>
</comment>
<dbReference type="RefSeq" id="WP_322611463.1">
    <property type="nucleotide sequence ID" value="NZ_JAXLNX010000009.1"/>
</dbReference>
<keyword evidence="2" id="KW-1185">Reference proteome</keyword>
<dbReference type="EMBL" id="JAXUIA010000016">
    <property type="protein sequence ID" value="MEA0978660.1"/>
    <property type="molecule type" value="Genomic_DNA"/>
</dbReference>
<protein>
    <submittedName>
        <fullName evidence="1">Uncharacterized protein</fullName>
    </submittedName>
</protein>
<dbReference type="Proteomes" id="UP001289615">
    <property type="component" value="Unassembled WGS sequence"/>
</dbReference>
<organism evidence="1 2">
    <name type="scientific">Lysinibacillus irui</name>
    <dbReference type="NCBI Taxonomy" id="2998077"/>
    <lineage>
        <taxon>Bacteria</taxon>
        <taxon>Bacillati</taxon>
        <taxon>Bacillota</taxon>
        <taxon>Bacilli</taxon>
        <taxon>Bacillales</taxon>
        <taxon>Bacillaceae</taxon>
        <taxon>Lysinibacillus</taxon>
    </lineage>
</organism>
<sequence length="72" mass="8427">MEKDKKVDTAATVTTAESKEYTETLEHGTKVKFLLSAEIENYSEEDFHELLNHFAKNSHNFYLFMGRKIIKK</sequence>
<accession>A0ABU5NRH5</accession>
<name>A0ABU5NRH5_9BACI</name>
<proteinExistence type="predicted"/>
<gene>
    <name evidence="1" type="ORF">U6C28_20385</name>
</gene>
<evidence type="ECO:0000313" key="1">
    <source>
        <dbReference type="EMBL" id="MEA0978660.1"/>
    </source>
</evidence>